<gene>
    <name evidence="2" type="ORF">LGH74_17990</name>
</gene>
<dbReference type="InterPro" id="IPR036390">
    <property type="entry name" value="WH_DNA-bd_sf"/>
</dbReference>
<dbReference type="PANTHER" id="PTHR37318:SF1">
    <property type="entry name" value="BSL7504 PROTEIN"/>
    <property type="match status" value="1"/>
</dbReference>
<feature type="domain" description="Winged helix DNA-binding" evidence="1">
    <location>
        <begin position="16"/>
        <end position="95"/>
    </location>
</feature>
<keyword evidence="3" id="KW-1185">Reference proteome</keyword>
<evidence type="ECO:0000313" key="2">
    <source>
        <dbReference type="EMBL" id="MCB2409887.1"/>
    </source>
</evidence>
<dbReference type="Pfam" id="PF13601">
    <property type="entry name" value="HTH_34"/>
    <property type="match status" value="1"/>
</dbReference>
<evidence type="ECO:0000259" key="1">
    <source>
        <dbReference type="Pfam" id="PF13601"/>
    </source>
</evidence>
<dbReference type="SUPFAM" id="SSF46785">
    <property type="entry name" value="Winged helix' DNA-binding domain"/>
    <property type="match status" value="1"/>
</dbReference>
<evidence type="ECO:0000313" key="3">
    <source>
        <dbReference type="Proteomes" id="UP001165296"/>
    </source>
</evidence>
<dbReference type="RefSeq" id="WP_226177737.1">
    <property type="nucleotide sequence ID" value="NZ_JAJADR010000005.1"/>
</dbReference>
<sequence>MAAPFEELDPLLHSQLRLAVMSLLLGVREAEFTFLKEKTGATAGNLSVQLGKLKEAGYLTMTREMNGSYPLTRCAITPVGVTAFETYVQALQRYLKPPEST</sequence>
<dbReference type="EMBL" id="JAJADR010000005">
    <property type="protein sequence ID" value="MCB2409887.1"/>
    <property type="molecule type" value="Genomic_DNA"/>
</dbReference>
<protein>
    <submittedName>
        <fullName evidence="2">Transcriptional regulator</fullName>
    </submittedName>
</protein>
<dbReference type="PANTHER" id="PTHR37318">
    <property type="entry name" value="BSL7504 PROTEIN"/>
    <property type="match status" value="1"/>
</dbReference>
<dbReference type="InterPro" id="IPR036388">
    <property type="entry name" value="WH-like_DNA-bd_sf"/>
</dbReference>
<reference evidence="2" key="1">
    <citation type="submission" date="2021-10" db="EMBL/GenBank/DDBJ databases">
        <authorList>
            <person name="Dean J.D."/>
            <person name="Kim M.K."/>
            <person name="Newey C.N."/>
            <person name="Stoker T.S."/>
            <person name="Thompson D.W."/>
            <person name="Grose J.H."/>
        </authorList>
    </citation>
    <scope>NUCLEOTIDE SEQUENCE</scope>
    <source>
        <strain evidence="2">BT178</strain>
    </source>
</reference>
<accession>A0ABS8AUK9</accession>
<dbReference type="InterPro" id="IPR027395">
    <property type="entry name" value="WH_DNA-bd_dom"/>
</dbReference>
<organism evidence="2 3">
    <name type="scientific">Hymenobacter lucidus</name>
    <dbReference type="NCBI Taxonomy" id="2880930"/>
    <lineage>
        <taxon>Bacteria</taxon>
        <taxon>Pseudomonadati</taxon>
        <taxon>Bacteroidota</taxon>
        <taxon>Cytophagia</taxon>
        <taxon>Cytophagales</taxon>
        <taxon>Hymenobacteraceae</taxon>
        <taxon>Hymenobacter</taxon>
    </lineage>
</organism>
<comment type="caution">
    <text evidence="2">The sequence shown here is derived from an EMBL/GenBank/DDBJ whole genome shotgun (WGS) entry which is preliminary data.</text>
</comment>
<name>A0ABS8AUK9_9BACT</name>
<proteinExistence type="predicted"/>
<dbReference type="Gene3D" id="1.10.10.10">
    <property type="entry name" value="Winged helix-like DNA-binding domain superfamily/Winged helix DNA-binding domain"/>
    <property type="match status" value="1"/>
</dbReference>
<dbReference type="Proteomes" id="UP001165296">
    <property type="component" value="Unassembled WGS sequence"/>
</dbReference>